<dbReference type="OrthoDB" id="2987568at2"/>
<dbReference type="EMBL" id="QNRE01000003">
    <property type="protein sequence ID" value="RBO92699.1"/>
    <property type="molecule type" value="Genomic_DNA"/>
</dbReference>
<organism evidence="1 2">
    <name type="scientific">Nocardia puris</name>
    <dbReference type="NCBI Taxonomy" id="208602"/>
    <lineage>
        <taxon>Bacteria</taxon>
        <taxon>Bacillati</taxon>
        <taxon>Actinomycetota</taxon>
        <taxon>Actinomycetes</taxon>
        <taxon>Mycobacteriales</taxon>
        <taxon>Nocardiaceae</taxon>
        <taxon>Nocardia</taxon>
    </lineage>
</organism>
<dbReference type="RefSeq" id="WP_067508390.1">
    <property type="nucleotide sequence ID" value="NZ_CP107943.1"/>
</dbReference>
<gene>
    <name evidence="1" type="ORF">DFR74_103343</name>
</gene>
<evidence type="ECO:0000313" key="2">
    <source>
        <dbReference type="Proteomes" id="UP000252586"/>
    </source>
</evidence>
<reference evidence="1 2" key="1">
    <citation type="submission" date="2018-06" db="EMBL/GenBank/DDBJ databases">
        <title>Genomic Encyclopedia of Type Strains, Phase IV (KMG-IV): sequencing the most valuable type-strain genomes for metagenomic binning, comparative biology and taxonomic classification.</title>
        <authorList>
            <person name="Goeker M."/>
        </authorList>
    </citation>
    <scope>NUCLEOTIDE SEQUENCE [LARGE SCALE GENOMIC DNA]</scope>
    <source>
        <strain evidence="1 2">DSM 44599</strain>
    </source>
</reference>
<dbReference type="STRING" id="1210090.GCA_001613185_02656"/>
<comment type="caution">
    <text evidence="1">The sequence shown here is derived from an EMBL/GenBank/DDBJ whole genome shotgun (WGS) entry which is preliminary data.</text>
</comment>
<accession>A0A366DT71</accession>
<evidence type="ECO:0000313" key="1">
    <source>
        <dbReference type="EMBL" id="RBO92699.1"/>
    </source>
</evidence>
<dbReference type="Proteomes" id="UP000252586">
    <property type="component" value="Unassembled WGS sequence"/>
</dbReference>
<name>A0A366DT71_9NOCA</name>
<protein>
    <submittedName>
        <fullName evidence="1">Uncharacterized protein</fullName>
    </submittedName>
</protein>
<dbReference type="AlphaFoldDB" id="A0A366DT71"/>
<sequence length="247" mass="27817">MRIINDHLAVPARLGESDDNGYLLLAAEVGGWLGLFPLPSKTRARLVDRVAELAEKLDARADVVQAVAFRAIFRTPGEGSELLRRHGVRPARYDVAVLIRTKTVEAIDDVRADNDFRALRAALAESERVHEVASRNIARIAEVAVDDRKPFLFNYFHATDTETLIDVWRYTAGWFQEKTHLPDSTLLRPIPGEPGDYGIVNFASWPNVRTFLPKLVFHPQFRRFVLANFAANGIAAQPIIYRHVPAR</sequence>
<proteinExistence type="predicted"/>
<keyword evidence="2" id="KW-1185">Reference proteome</keyword>